<evidence type="ECO:0000256" key="4">
    <source>
        <dbReference type="ARBA" id="ARBA00022490"/>
    </source>
</evidence>
<evidence type="ECO:0000256" key="9">
    <source>
        <dbReference type="ARBA" id="ARBA00022840"/>
    </source>
</evidence>
<dbReference type="GO" id="GO:0005737">
    <property type="term" value="C:cytoplasm"/>
    <property type="evidence" value="ECO:0007669"/>
    <property type="project" value="UniProtKB-SubCell"/>
</dbReference>
<gene>
    <name evidence="13" type="ORF">A2W14_01715</name>
</gene>
<dbReference type="GO" id="GO:0008033">
    <property type="term" value="P:tRNA processing"/>
    <property type="evidence" value="ECO:0007669"/>
    <property type="project" value="UniProtKB-KW"/>
</dbReference>
<keyword evidence="6" id="KW-0819">tRNA processing</keyword>
<dbReference type="InterPro" id="IPR017945">
    <property type="entry name" value="DHBP_synth_RibB-like_a/b_dom"/>
</dbReference>
<keyword evidence="5" id="KW-0808">Transferase</keyword>
<reference evidence="13 14" key="1">
    <citation type="journal article" date="2016" name="Nat. Commun.">
        <title>Thousands of microbial genomes shed light on interconnected biogeochemical processes in an aquifer system.</title>
        <authorList>
            <person name="Anantharaman K."/>
            <person name="Brown C.T."/>
            <person name="Hug L.A."/>
            <person name="Sharon I."/>
            <person name="Castelle C.J."/>
            <person name="Probst A.J."/>
            <person name="Thomas B.C."/>
            <person name="Singh A."/>
            <person name="Wilkins M.J."/>
            <person name="Karaoz U."/>
            <person name="Brodie E.L."/>
            <person name="Williams K.H."/>
            <person name="Hubbard S.S."/>
            <person name="Banfield J.F."/>
        </authorList>
    </citation>
    <scope>NUCLEOTIDE SEQUENCE [LARGE SCALE GENOMIC DNA]</scope>
</reference>
<proteinExistence type="inferred from homology"/>
<dbReference type="Pfam" id="PF01300">
    <property type="entry name" value="Sua5_yciO_yrdC"/>
    <property type="match status" value="1"/>
</dbReference>
<protein>
    <recommendedName>
        <fullName evidence="10">L-threonylcarbamoyladenylate synthase</fullName>
        <ecNumber evidence="3">2.7.7.87</ecNumber>
    </recommendedName>
    <alternativeName>
        <fullName evidence="10">L-threonylcarbamoyladenylate synthase</fullName>
    </alternativeName>
</protein>
<dbReference type="InterPro" id="IPR006070">
    <property type="entry name" value="Sua5-like_dom"/>
</dbReference>
<dbReference type="Proteomes" id="UP000176665">
    <property type="component" value="Unassembled WGS sequence"/>
</dbReference>
<dbReference type="EMBL" id="MFJA01000062">
    <property type="protein sequence ID" value="OGG02497.1"/>
    <property type="molecule type" value="Genomic_DNA"/>
</dbReference>
<accession>A0A1F5YR82</accession>
<evidence type="ECO:0000256" key="5">
    <source>
        <dbReference type="ARBA" id="ARBA00022679"/>
    </source>
</evidence>
<comment type="caution">
    <text evidence="13">The sequence shown here is derived from an EMBL/GenBank/DDBJ whole genome shotgun (WGS) entry which is preliminary data.</text>
</comment>
<evidence type="ECO:0000313" key="13">
    <source>
        <dbReference type="EMBL" id="OGG02497.1"/>
    </source>
</evidence>
<dbReference type="EC" id="2.7.7.87" evidence="3"/>
<keyword evidence="9" id="KW-0067">ATP-binding</keyword>
<comment type="subcellular location">
    <subcellularLocation>
        <location evidence="1">Cytoplasm</location>
    </subcellularLocation>
</comment>
<dbReference type="AlphaFoldDB" id="A0A1F5YR82"/>
<sequence length="119" mass="13204">MKDNWPGGLTVIYKCRTDIIGPLVRGTGLTLGVRMPDHDEIREIIRQVGVPVLGPSANFHSDMTPYEIKDLNPDLVKLVDLVLDGTCTVKLSSTVIDCSVSPWRILRQGKTVVDINKYD</sequence>
<dbReference type="GO" id="GO:0003725">
    <property type="term" value="F:double-stranded RNA binding"/>
    <property type="evidence" value="ECO:0007669"/>
    <property type="project" value="InterPro"/>
</dbReference>
<dbReference type="GO" id="GO:0061710">
    <property type="term" value="F:L-threonylcarbamoyladenylate synthase"/>
    <property type="evidence" value="ECO:0007669"/>
    <property type="project" value="UniProtKB-EC"/>
</dbReference>
<evidence type="ECO:0000256" key="7">
    <source>
        <dbReference type="ARBA" id="ARBA00022695"/>
    </source>
</evidence>
<evidence type="ECO:0000256" key="10">
    <source>
        <dbReference type="ARBA" id="ARBA00029774"/>
    </source>
</evidence>
<dbReference type="GO" id="GO:0006450">
    <property type="term" value="P:regulation of translational fidelity"/>
    <property type="evidence" value="ECO:0007669"/>
    <property type="project" value="TreeGrafter"/>
</dbReference>
<evidence type="ECO:0000256" key="2">
    <source>
        <dbReference type="ARBA" id="ARBA00007663"/>
    </source>
</evidence>
<dbReference type="Gene3D" id="3.90.870.10">
    <property type="entry name" value="DHBP synthase"/>
    <property type="match status" value="1"/>
</dbReference>
<dbReference type="GO" id="GO:0000049">
    <property type="term" value="F:tRNA binding"/>
    <property type="evidence" value="ECO:0007669"/>
    <property type="project" value="TreeGrafter"/>
</dbReference>
<evidence type="ECO:0000259" key="12">
    <source>
        <dbReference type="PROSITE" id="PS51163"/>
    </source>
</evidence>
<evidence type="ECO:0000313" key="14">
    <source>
        <dbReference type="Proteomes" id="UP000176665"/>
    </source>
</evidence>
<evidence type="ECO:0000256" key="8">
    <source>
        <dbReference type="ARBA" id="ARBA00022741"/>
    </source>
</evidence>
<keyword evidence="7" id="KW-0548">Nucleotidyltransferase</keyword>
<evidence type="ECO:0000256" key="1">
    <source>
        <dbReference type="ARBA" id="ARBA00004496"/>
    </source>
</evidence>
<evidence type="ECO:0000256" key="3">
    <source>
        <dbReference type="ARBA" id="ARBA00012584"/>
    </source>
</evidence>
<dbReference type="SUPFAM" id="SSF55821">
    <property type="entry name" value="YrdC/RibB"/>
    <property type="match status" value="1"/>
</dbReference>
<dbReference type="PANTHER" id="PTHR17490">
    <property type="entry name" value="SUA5"/>
    <property type="match status" value="1"/>
</dbReference>
<evidence type="ECO:0000256" key="6">
    <source>
        <dbReference type="ARBA" id="ARBA00022694"/>
    </source>
</evidence>
<comment type="catalytic activity">
    <reaction evidence="11">
        <text>L-threonine + hydrogencarbonate + ATP = L-threonylcarbamoyladenylate + diphosphate + H2O</text>
        <dbReference type="Rhea" id="RHEA:36407"/>
        <dbReference type="ChEBI" id="CHEBI:15377"/>
        <dbReference type="ChEBI" id="CHEBI:17544"/>
        <dbReference type="ChEBI" id="CHEBI:30616"/>
        <dbReference type="ChEBI" id="CHEBI:33019"/>
        <dbReference type="ChEBI" id="CHEBI:57926"/>
        <dbReference type="ChEBI" id="CHEBI:73682"/>
        <dbReference type="EC" id="2.7.7.87"/>
    </reaction>
</comment>
<dbReference type="PROSITE" id="PS51163">
    <property type="entry name" value="YRDC"/>
    <property type="match status" value="1"/>
</dbReference>
<organism evidence="13 14">
    <name type="scientific">Candidatus Gottesmanbacteria bacterium RBG_16_37_8</name>
    <dbReference type="NCBI Taxonomy" id="1798371"/>
    <lineage>
        <taxon>Bacteria</taxon>
        <taxon>Candidatus Gottesmaniibacteriota</taxon>
    </lineage>
</organism>
<dbReference type="PANTHER" id="PTHR17490:SF16">
    <property type="entry name" value="THREONYLCARBAMOYL-AMP SYNTHASE"/>
    <property type="match status" value="1"/>
</dbReference>
<keyword evidence="4" id="KW-0963">Cytoplasm</keyword>
<name>A0A1F5YR82_9BACT</name>
<dbReference type="GO" id="GO:0005524">
    <property type="term" value="F:ATP binding"/>
    <property type="evidence" value="ECO:0007669"/>
    <property type="project" value="UniProtKB-KW"/>
</dbReference>
<evidence type="ECO:0000256" key="11">
    <source>
        <dbReference type="ARBA" id="ARBA00048366"/>
    </source>
</evidence>
<keyword evidence="8" id="KW-0547">Nucleotide-binding</keyword>
<comment type="similarity">
    <text evidence="2">Belongs to the SUA5 family.</text>
</comment>
<dbReference type="InterPro" id="IPR050156">
    <property type="entry name" value="TC-AMP_synthase_SUA5"/>
</dbReference>
<dbReference type="STRING" id="1798371.A2W14_01715"/>
<feature type="domain" description="YrdC-like" evidence="12">
    <location>
        <begin position="1"/>
        <end position="111"/>
    </location>
</feature>